<gene>
    <name evidence="2" type="ORF">STAS_06131</name>
</gene>
<keyword evidence="2" id="KW-0238">DNA-binding</keyword>
<keyword evidence="1" id="KW-0812">Transmembrane</keyword>
<keyword evidence="1" id="KW-1133">Transmembrane helix</keyword>
<feature type="transmembrane region" description="Helical" evidence="1">
    <location>
        <begin position="45"/>
        <end position="69"/>
    </location>
</feature>
<protein>
    <submittedName>
        <fullName evidence="2">Basic helix-loop-helix (BHLH) DNA-bindingsuperfamily protein</fullName>
    </submittedName>
</protein>
<sequence>MRSSNLIPYILHHHFRRPPKPSRPPAVNFHHQPPLRRHVKLGLRFPICPALLDLFGIFCHLTTFIILFICSPLSIQYPFQCPQIEGEIHFVRPDIPSHGSRPLGSRPYLMRPKILPAILYSTDASPLRMQT</sequence>
<keyword evidence="1" id="KW-0472">Membrane</keyword>
<keyword evidence="3" id="KW-1185">Reference proteome</keyword>
<evidence type="ECO:0000256" key="1">
    <source>
        <dbReference type="SAM" id="Phobius"/>
    </source>
</evidence>
<evidence type="ECO:0000313" key="2">
    <source>
        <dbReference type="EMBL" id="GER30205.1"/>
    </source>
</evidence>
<evidence type="ECO:0000313" key="3">
    <source>
        <dbReference type="Proteomes" id="UP000325081"/>
    </source>
</evidence>
<proteinExistence type="predicted"/>
<dbReference type="EMBL" id="BKCP01004317">
    <property type="protein sequence ID" value="GER30205.1"/>
    <property type="molecule type" value="Genomic_DNA"/>
</dbReference>
<organism evidence="2 3">
    <name type="scientific">Striga asiatica</name>
    <name type="common">Asiatic witchweed</name>
    <name type="synonym">Buchnera asiatica</name>
    <dbReference type="NCBI Taxonomy" id="4170"/>
    <lineage>
        <taxon>Eukaryota</taxon>
        <taxon>Viridiplantae</taxon>
        <taxon>Streptophyta</taxon>
        <taxon>Embryophyta</taxon>
        <taxon>Tracheophyta</taxon>
        <taxon>Spermatophyta</taxon>
        <taxon>Magnoliopsida</taxon>
        <taxon>eudicotyledons</taxon>
        <taxon>Gunneridae</taxon>
        <taxon>Pentapetalae</taxon>
        <taxon>asterids</taxon>
        <taxon>lamiids</taxon>
        <taxon>Lamiales</taxon>
        <taxon>Orobanchaceae</taxon>
        <taxon>Buchnereae</taxon>
        <taxon>Striga</taxon>
    </lineage>
</organism>
<name>A0A5A7PBD1_STRAF</name>
<dbReference type="GO" id="GO:0003677">
    <property type="term" value="F:DNA binding"/>
    <property type="evidence" value="ECO:0007669"/>
    <property type="project" value="UniProtKB-KW"/>
</dbReference>
<comment type="caution">
    <text evidence="2">The sequence shown here is derived from an EMBL/GenBank/DDBJ whole genome shotgun (WGS) entry which is preliminary data.</text>
</comment>
<dbReference type="Proteomes" id="UP000325081">
    <property type="component" value="Unassembled WGS sequence"/>
</dbReference>
<reference evidence="3" key="1">
    <citation type="journal article" date="2019" name="Curr. Biol.">
        <title>Genome Sequence of Striga asiatica Provides Insight into the Evolution of Plant Parasitism.</title>
        <authorList>
            <person name="Yoshida S."/>
            <person name="Kim S."/>
            <person name="Wafula E.K."/>
            <person name="Tanskanen J."/>
            <person name="Kim Y.M."/>
            <person name="Honaas L."/>
            <person name="Yang Z."/>
            <person name="Spallek T."/>
            <person name="Conn C.E."/>
            <person name="Ichihashi Y."/>
            <person name="Cheong K."/>
            <person name="Cui S."/>
            <person name="Der J.P."/>
            <person name="Gundlach H."/>
            <person name="Jiao Y."/>
            <person name="Hori C."/>
            <person name="Ishida J.K."/>
            <person name="Kasahara H."/>
            <person name="Kiba T."/>
            <person name="Kim M.S."/>
            <person name="Koo N."/>
            <person name="Laohavisit A."/>
            <person name="Lee Y.H."/>
            <person name="Lumba S."/>
            <person name="McCourt P."/>
            <person name="Mortimer J.C."/>
            <person name="Mutuku J.M."/>
            <person name="Nomura T."/>
            <person name="Sasaki-Sekimoto Y."/>
            <person name="Seto Y."/>
            <person name="Wang Y."/>
            <person name="Wakatake T."/>
            <person name="Sakakibara H."/>
            <person name="Demura T."/>
            <person name="Yamaguchi S."/>
            <person name="Yoneyama K."/>
            <person name="Manabe R.I."/>
            <person name="Nelson D.C."/>
            <person name="Schulman A.H."/>
            <person name="Timko M.P."/>
            <person name="dePamphilis C.W."/>
            <person name="Choi D."/>
            <person name="Shirasu K."/>
        </authorList>
    </citation>
    <scope>NUCLEOTIDE SEQUENCE [LARGE SCALE GENOMIC DNA]</scope>
    <source>
        <strain evidence="3">cv. UVA1</strain>
    </source>
</reference>
<accession>A0A5A7PBD1</accession>
<dbReference type="AlphaFoldDB" id="A0A5A7PBD1"/>